<name>A0AAV9ZMF1_9AGAR</name>
<accession>A0AAV9ZMF1</accession>
<protein>
    <submittedName>
        <fullName evidence="1">Uncharacterized protein</fullName>
    </submittedName>
</protein>
<organism evidence="1 2">
    <name type="scientific">Favolaschia claudopus</name>
    <dbReference type="NCBI Taxonomy" id="2862362"/>
    <lineage>
        <taxon>Eukaryota</taxon>
        <taxon>Fungi</taxon>
        <taxon>Dikarya</taxon>
        <taxon>Basidiomycota</taxon>
        <taxon>Agaricomycotina</taxon>
        <taxon>Agaricomycetes</taxon>
        <taxon>Agaricomycetidae</taxon>
        <taxon>Agaricales</taxon>
        <taxon>Marasmiineae</taxon>
        <taxon>Mycenaceae</taxon>
        <taxon>Favolaschia</taxon>
    </lineage>
</organism>
<keyword evidence="2" id="KW-1185">Reference proteome</keyword>
<reference evidence="1 2" key="1">
    <citation type="journal article" date="2024" name="J Genomics">
        <title>Draft genome sequencing and assembly of Favolaschia claudopus CIRM-BRFM 2984 isolated from oak limbs.</title>
        <authorList>
            <person name="Navarro D."/>
            <person name="Drula E."/>
            <person name="Chaduli D."/>
            <person name="Cazenave R."/>
            <person name="Ahrendt S."/>
            <person name="Wang J."/>
            <person name="Lipzen A."/>
            <person name="Daum C."/>
            <person name="Barry K."/>
            <person name="Grigoriev I.V."/>
            <person name="Favel A."/>
            <person name="Rosso M.N."/>
            <person name="Martin F."/>
        </authorList>
    </citation>
    <scope>NUCLEOTIDE SEQUENCE [LARGE SCALE GENOMIC DNA]</scope>
    <source>
        <strain evidence="1 2">CIRM-BRFM 2984</strain>
    </source>
</reference>
<proteinExistence type="predicted"/>
<dbReference type="Proteomes" id="UP001362999">
    <property type="component" value="Unassembled WGS sequence"/>
</dbReference>
<sequence length="214" mass="23208">MRAQSRAKIGGGSASTSENTYLPNFFLHNGQSTGNAEVSTELQAKITAEGWQIIAEVTAEAAAEVWAECEERVTKTTNREARKMLLAEFLGSSSNPPPPGEKTLLTLTGFPTTDFPALVIVDPTLSLPVHFHQQFHFPPSSEPRIAAGNHPAASTFQYHSICGHTQTCSGFAHPGRGLSQWRLPGSFNGGHQKEPTHHCTVPKKGILSVWVQIR</sequence>
<gene>
    <name evidence="1" type="ORF">R3P38DRAFT_3374756</name>
</gene>
<evidence type="ECO:0000313" key="1">
    <source>
        <dbReference type="EMBL" id="KAK6987604.1"/>
    </source>
</evidence>
<dbReference type="AlphaFoldDB" id="A0AAV9ZMF1"/>
<dbReference type="EMBL" id="JAWWNJ010000131">
    <property type="protein sequence ID" value="KAK6987604.1"/>
    <property type="molecule type" value="Genomic_DNA"/>
</dbReference>
<evidence type="ECO:0000313" key="2">
    <source>
        <dbReference type="Proteomes" id="UP001362999"/>
    </source>
</evidence>
<comment type="caution">
    <text evidence="1">The sequence shown here is derived from an EMBL/GenBank/DDBJ whole genome shotgun (WGS) entry which is preliminary data.</text>
</comment>